<name>A0A0E9LSG3_9BACT</name>
<dbReference type="InterPro" id="IPR001451">
    <property type="entry name" value="Hexapep"/>
</dbReference>
<dbReference type="InterPro" id="IPR011004">
    <property type="entry name" value="Trimer_LpxA-like_sf"/>
</dbReference>
<organism evidence="1 2">
    <name type="scientific">Geofilum rubicundum JCM 15548</name>
    <dbReference type="NCBI Taxonomy" id="1236989"/>
    <lineage>
        <taxon>Bacteria</taxon>
        <taxon>Pseudomonadati</taxon>
        <taxon>Bacteroidota</taxon>
        <taxon>Bacteroidia</taxon>
        <taxon>Marinilabiliales</taxon>
        <taxon>Marinilabiliaceae</taxon>
        <taxon>Geofilum</taxon>
    </lineage>
</organism>
<reference evidence="1 2" key="1">
    <citation type="journal article" date="2015" name="Microbes Environ.">
        <title>Distribution and evolution of nitrogen fixation genes in the phylum bacteroidetes.</title>
        <authorList>
            <person name="Inoue J."/>
            <person name="Oshima K."/>
            <person name="Suda W."/>
            <person name="Sakamoto M."/>
            <person name="Iino T."/>
            <person name="Noda S."/>
            <person name="Hongoh Y."/>
            <person name="Hattori M."/>
            <person name="Ohkuma M."/>
        </authorList>
    </citation>
    <scope>NUCLEOTIDE SEQUENCE [LARGE SCALE GENOMIC DNA]</scope>
    <source>
        <strain evidence="1">JCM 15548</strain>
    </source>
</reference>
<keyword evidence="1" id="KW-0808">Transferase</keyword>
<dbReference type="PANTHER" id="PTHR23416:SF78">
    <property type="entry name" value="LIPOPOLYSACCHARIDE BIOSYNTHESIS O-ACETYL TRANSFERASE WBBJ-RELATED"/>
    <property type="match status" value="1"/>
</dbReference>
<dbReference type="STRING" id="1236989.JCM15548_1613"/>
<dbReference type="SUPFAM" id="SSF51161">
    <property type="entry name" value="Trimeric LpxA-like enzymes"/>
    <property type="match status" value="1"/>
</dbReference>
<sequence>MIHANIFTGGQVEVDESASLNNTKLGDGVKVGRRTTIFGSPQRVLKVGAGTRIGDHSIINGYAAQLTIGERCSIGSFCHFIVDTGPTASADMLKSFPIKEAPISIGNDCLIGHGTMVIAGVTIGDGVFVHPKSFVNADIPPYSIAAGCPAKVIGKVSDQESQI</sequence>
<accession>A0A0E9LSG3</accession>
<dbReference type="GO" id="GO:0016740">
    <property type="term" value="F:transferase activity"/>
    <property type="evidence" value="ECO:0007669"/>
    <property type="project" value="UniProtKB-KW"/>
</dbReference>
<dbReference type="OrthoDB" id="9812571at2"/>
<comment type="caution">
    <text evidence="1">The sequence shown here is derived from an EMBL/GenBank/DDBJ whole genome shotgun (WGS) entry which is preliminary data.</text>
</comment>
<dbReference type="Gene3D" id="2.160.10.10">
    <property type="entry name" value="Hexapeptide repeat proteins"/>
    <property type="match status" value="1"/>
</dbReference>
<dbReference type="Pfam" id="PF00132">
    <property type="entry name" value="Hexapep"/>
    <property type="match status" value="1"/>
</dbReference>
<dbReference type="InterPro" id="IPR051159">
    <property type="entry name" value="Hexapeptide_acetyltransf"/>
</dbReference>
<dbReference type="RefSeq" id="WP_062122310.1">
    <property type="nucleotide sequence ID" value="NZ_BAZW01000003.1"/>
</dbReference>
<protein>
    <submittedName>
        <fullName evidence="1">Chloramphenicol acetyltransferase</fullName>
    </submittedName>
</protein>
<proteinExistence type="predicted"/>
<gene>
    <name evidence="1" type="ORF">JCM15548_1613</name>
</gene>
<evidence type="ECO:0000313" key="1">
    <source>
        <dbReference type="EMBL" id="GAO28507.1"/>
    </source>
</evidence>
<dbReference type="EMBL" id="BAZW01000003">
    <property type="protein sequence ID" value="GAO28507.1"/>
    <property type="molecule type" value="Genomic_DNA"/>
</dbReference>
<dbReference type="Proteomes" id="UP000032900">
    <property type="component" value="Unassembled WGS sequence"/>
</dbReference>
<evidence type="ECO:0000313" key="2">
    <source>
        <dbReference type="Proteomes" id="UP000032900"/>
    </source>
</evidence>
<dbReference type="AlphaFoldDB" id="A0A0E9LSG3"/>
<dbReference type="PANTHER" id="PTHR23416">
    <property type="entry name" value="SIALIC ACID SYNTHASE-RELATED"/>
    <property type="match status" value="1"/>
</dbReference>
<dbReference type="CDD" id="cd04647">
    <property type="entry name" value="LbH_MAT_like"/>
    <property type="match status" value="1"/>
</dbReference>
<keyword evidence="2" id="KW-1185">Reference proteome</keyword>